<dbReference type="EMBL" id="LIXH01000023">
    <property type="protein sequence ID" value="KOS33078.1"/>
    <property type="molecule type" value="Genomic_DNA"/>
</dbReference>
<dbReference type="AlphaFoldDB" id="A0ABD4B562"/>
<reference evidence="1 2" key="1">
    <citation type="submission" date="2015-08" db="EMBL/GenBank/DDBJ databases">
        <title>Comparative genomics of Helicobacter pylori strains.</title>
        <authorList>
            <person name="Kumar N."/>
            <person name="Albert M.J."/>
            <person name="Al-Akbal H.M."/>
            <person name="Ahmed N."/>
        </authorList>
    </citation>
    <scope>NUCLEOTIDE SEQUENCE [LARGE SCALE GENOMIC DNA]</scope>
    <source>
        <strain evidence="1 2">59</strain>
    </source>
</reference>
<proteinExistence type="predicted"/>
<name>A0ABD4B562_HELPX</name>
<dbReference type="Proteomes" id="UP000037777">
    <property type="component" value="Unassembled WGS sequence"/>
</dbReference>
<accession>A0ABD4B562</accession>
<gene>
    <name evidence="1" type="ORF">AM496_04585</name>
</gene>
<evidence type="ECO:0000313" key="2">
    <source>
        <dbReference type="Proteomes" id="UP000037777"/>
    </source>
</evidence>
<sequence length="61" mass="7054">MRLKKRECACSLASNPTIAPIKLVSNRSLLWRVMGYQTASNNFTKFKRSVVFKQQTNTFNE</sequence>
<comment type="caution">
    <text evidence="1">The sequence shown here is derived from an EMBL/GenBank/DDBJ whole genome shotgun (WGS) entry which is preliminary data.</text>
</comment>
<organism evidence="1 2">
    <name type="scientific">Helicobacter pylori</name>
    <name type="common">Campylobacter pylori</name>
    <dbReference type="NCBI Taxonomy" id="210"/>
    <lineage>
        <taxon>Bacteria</taxon>
        <taxon>Pseudomonadati</taxon>
        <taxon>Campylobacterota</taxon>
        <taxon>Epsilonproteobacteria</taxon>
        <taxon>Campylobacterales</taxon>
        <taxon>Helicobacteraceae</taxon>
        <taxon>Helicobacter</taxon>
    </lineage>
</organism>
<evidence type="ECO:0000313" key="1">
    <source>
        <dbReference type="EMBL" id="KOS33078.1"/>
    </source>
</evidence>
<protein>
    <submittedName>
        <fullName evidence="1">Uncharacterized protein</fullName>
    </submittedName>
</protein>